<dbReference type="InterPro" id="IPR020578">
    <property type="entry name" value="Aminotrans_V_PyrdxlP_BS"/>
</dbReference>
<evidence type="ECO:0000256" key="3">
    <source>
        <dbReference type="ARBA" id="ARBA00012239"/>
    </source>
</evidence>
<evidence type="ECO:0000256" key="4">
    <source>
        <dbReference type="ARBA" id="ARBA00022898"/>
    </source>
</evidence>
<evidence type="ECO:0000256" key="5">
    <source>
        <dbReference type="ARBA" id="ARBA00050776"/>
    </source>
</evidence>
<comment type="cofactor">
    <cofactor evidence="1 6">
        <name>pyridoxal 5'-phosphate</name>
        <dbReference type="ChEBI" id="CHEBI:597326"/>
    </cofactor>
</comment>
<dbReference type="InterPro" id="IPR000192">
    <property type="entry name" value="Aminotrans_V_dom"/>
</dbReference>
<organism evidence="8 9">
    <name type="scientific">Eiseniibacteriota bacterium</name>
    <dbReference type="NCBI Taxonomy" id="2212470"/>
    <lineage>
        <taxon>Bacteria</taxon>
        <taxon>Candidatus Eiseniibacteriota</taxon>
    </lineage>
</organism>
<dbReference type="PROSITE" id="PS00595">
    <property type="entry name" value="AA_TRANSFER_CLASS_5"/>
    <property type="match status" value="1"/>
</dbReference>
<dbReference type="PIRSF" id="PIRSF005572">
    <property type="entry name" value="NifS"/>
    <property type="match status" value="1"/>
</dbReference>
<dbReference type="SUPFAM" id="SSF53383">
    <property type="entry name" value="PLP-dependent transferases"/>
    <property type="match status" value="1"/>
</dbReference>
<dbReference type="EMBL" id="VGIY01000017">
    <property type="protein sequence ID" value="MBM3316501.1"/>
    <property type="molecule type" value="Genomic_DNA"/>
</dbReference>
<evidence type="ECO:0000256" key="2">
    <source>
        <dbReference type="ARBA" id="ARBA00010447"/>
    </source>
</evidence>
<dbReference type="InterPro" id="IPR016454">
    <property type="entry name" value="Cysteine_dSase"/>
</dbReference>
<dbReference type="GO" id="GO:0008483">
    <property type="term" value="F:transaminase activity"/>
    <property type="evidence" value="ECO:0007669"/>
    <property type="project" value="UniProtKB-KW"/>
</dbReference>
<sequence>MIYLDNAATSFPKPPAVVAAVERFLTAVGANPGRSGHRLSAEAARVVFTARAAVAELLGVADQRRVVFTANATGALNLALAGFLAPGDHVVTTSLEHNSVMRPLRRLRETRGIEVDIVCADPQGRLDPGALRAALRPRTRLVAVNHGSNVNGRIAPLAEIRRAIGAVALLVDAAQTAGAVPIEAEALGIDLLAFTGHKSLLGPQGTGGLYIRPGIEIEPLLQGGTGSGSDSDAQPAILPDRFESGTPNGPGLAGLGAGAEFVAARGLAAERERGRGLLAEMVGGLRAVEGLTFVGGADLEDRLPTVSIRVAGLTPSELAFELDRRCGVMTRAGLHCAPEAHRTMGSFPDGAVRLSAGPLTEPGDVRRAAAAVAEIAAEARR</sequence>
<protein>
    <recommendedName>
        <fullName evidence="3">cysteine desulfurase</fullName>
        <ecNumber evidence="3">2.8.1.7</ecNumber>
    </recommendedName>
</protein>
<dbReference type="Pfam" id="PF00266">
    <property type="entry name" value="Aminotran_5"/>
    <property type="match status" value="1"/>
</dbReference>
<reference evidence="8" key="1">
    <citation type="submission" date="2019-03" db="EMBL/GenBank/DDBJ databases">
        <title>Lake Tanganyika Metagenome-Assembled Genomes (MAGs).</title>
        <authorList>
            <person name="Tran P."/>
        </authorList>
    </citation>
    <scope>NUCLEOTIDE SEQUENCE</scope>
    <source>
        <strain evidence="8">M_DeepCast_400m_m2_100</strain>
    </source>
</reference>
<dbReference type="InterPro" id="IPR015422">
    <property type="entry name" value="PyrdxlP-dep_Trfase_small"/>
</dbReference>
<dbReference type="Proteomes" id="UP000748308">
    <property type="component" value="Unassembled WGS sequence"/>
</dbReference>
<gene>
    <name evidence="8" type="ORF">FJY75_01485</name>
</gene>
<dbReference type="InterPro" id="IPR015424">
    <property type="entry name" value="PyrdxlP-dep_Trfase"/>
</dbReference>
<feature type="domain" description="Aminotransferase class V" evidence="7">
    <location>
        <begin position="2"/>
        <end position="365"/>
    </location>
</feature>
<dbReference type="EC" id="2.8.1.7" evidence="3"/>
<dbReference type="PANTHER" id="PTHR43586">
    <property type="entry name" value="CYSTEINE DESULFURASE"/>
    <property type="match status" value="1"/>
</dbReference>
<dbReference type="Gene3D" id="3.40.640.10">
    <property type="entry name" value="Type I PLP-dependent aspartate aminotransferase-like (Major domain)"/>
    <property type="match status" value="1"/>
</dbReference>
<evidence type="ECO:0000313" key="8">
    <source>
        <dbReference type="EMBL" id="MBM3316501.1"/>
    </source>
</evidence>
<evidence type="ECO:0000256" key="6">
    <source>
        <dbReference type="RuleBase" id="RU004504"/>
    </source>
</evidence>
<evidence type="ECO:0000313" key="9">
    <source>
        <dbReference type="Proteomes" id="UP000748308"/>
    </source>
</evidence>
<dbReference type="Gene3D" id="3.90.1150.10">
    <property type="entry name" value="Aspartate Aminotransferase, domain 1"/>
    <property type="match status" value="1"/>
</dbReference>
<comment type="caution">
    <text evidence="8">The sequence shown here is derived from an EMBL/GenBank/DDBJ whole genome shotgun (WGS) entry which is preliminary data.</text>
</comment>
<dbReference type="PANTHER" id="PTHR43586:SF4">
    <property type="entry name" value="ISOPENICILLIN N EPIMERASE"/>
    <property type="match status" value="1"/>
</dbReference>
<name>A0A938BQ44_UNCEI</name>
<dbReference type="InterPro" id="IPR015421">
    <property type="entry name" value="PyrdxlP-dep_Trfase_major"/>
</dbReference>
<comment type="catalytic activity">
    <reaction evidence="5">
        <text>(sulfur carrier)-H + L-cysteine = (sulfur carrier)-SH + L-alanine</text>
        <dbReference type="Rhea" id="RHEA:43892"/>
        <dbReference type="Rhea" id="RHEA-COMP:14737"/>
        <dbReference type="Rhea" id="RHEA-COMP:14739"/>
        <dbReference type="ChEBI" id="CHEBI:29917"/>
        <dbReference type="ChEBI" id="CHEBI:35235"/>
        <dbReference type="ChEBI" id="CHEBI:57972"/>
        <dbReference type="ChEBI" id="CHEBI:64428"/>
        <dbReference type="EC" id="2.8.1.7"/>
    </reaction>
</comment>
<dbReference type="AlphaFoldDB" id="A0A938BQ44"/>
<keyword evidence="4" id="KW-0663">Pyridoxal phosphate</keyword>
<accession>A0A938BQ44</accession>
<evidence type="ECO:0000259" key="7">
    <source>
        <dbReference type="Pfam" id="PF00266"/>
    </source>
</evidence>
<comment type="similarity">
    <text evidence="2">Belongs to the class-V pyridoxal-phosphate-dependent aminotransferase family. Csd subfamily.</text>
</comment>
<dbReference type="NCBIfam" id="TIGR01977">
    <property type="entry name" value="am_tr_V_EF2568"/>
    <property type="match status" value="1"/>
</dbReference>
<evidence type="ECO:0000256" key="1">
    <source>
        <dbReference type="ARBA" id="ARBA00001933"/>
    </source>
</evidence>
<dbReference type="InterPro" id="IPR010969">
    <property type="entry name" value="Cys_dSase-rel_unknwn_funct"/>
</dbReference>
<keyword evidence="8" id="KW-0808">Transferase</keyword>
<dbReference type="GO" id="GO:0031071">
    <property type="term" value="F:cysteine desulfurase activity"/>
    <property type="evidence" value="ECO:0007669"/>
    <property type="project" value="UniProtKB-EC"/>
</dbReference>
<keyword evidence="8" id="KW-0032">Aminotransferase</keyword>
<proteinExistence type="inferred from homology"/>